<accession>R7QDN3</accession>
<sequence length="95" mass="10453">MDRGRFSFLRATCFNRVRFSIRPCLVSTMRLKRVTDLLRLPAVVKIGAPLFFFFCARGGFGGRLLPRVPTTDCGALLPEGGRLAAPAMCSHEGAH</sequence>
<organism evidence="1 2">
    <name type="scientific">Chondrus crispus</name>
    <name type="common">Carrageen Irish moss</name>
    <name type="synonym">Polymorpha crispa</name>
    <dbReference type="NCBI Taxonomy" id="2769"/>
    <lineage>
        <taxon>Eukaryota</taxon>
        <taxon>Rhodophyta</taxon>
        <taxon>Florideophyceae</taxon>
        <taxon>Rhodymeniophycidae</taxon>
        <taxon>Gigartinales</taxon>
        <taxon>Gigartinaceae</taxon>
        <taxon>Chondrus</taxon>
    </lineage>
</organism>
<name>R7QDN3_CHOCR</name>
<dbReference type="KEGG" id="ccp:CHC_T00005021001"/>
<dbReference type="AlphaFoldDB" id="R7QDN3"/>
<dbReference type="RefSeq" id="XP_005716441.1">
    <property type="nucleotide sequence ID" value="XM_005716384.1"/>
</dbReference>
<reference evidence="2" key="1">
    <citation type="journal article" date="2013" name="Proc. Natl. Acad. Sci. U.S.A.">
        <title>Genome structure and metabolic features in the red seaweed Chondrus crispus shed light on evolution of the Archaeplastida.</title>
        <authorList>
            <person name="Collen J."/>
            <person name="Porcel B."/>
            <person name="Carre W."/>
            <person name="Ball S.G."/>
            <person name="Chaparro C."/>
            <person name="Tonon T."/>
            <person name="Barbeyron T."/>
            <person name="Michel G."/>
            <person name="Noel B."/>
            <person name="Valentin K."/>
            <person name="Elias M."/>
            <person name="Artiguenave F."/>
            <person name="Arun A."/>
            <person name="Aury J.M."/>
            <person name="Barbosa-Neto J.F."/>
            <person name="Bothwell J.H."/>
            <person name="Bouget F.Y."/>
            <person name="Brillet L."/>
            <person name="Cabello-Hurtado F."/>
            <person name="Capella-Gutierrez S."/>
            <person name="Charrier B."/>
            <person name="Cladiere L."/>
            <person name="Cock J.M."/>
            <person name="Coelho S.M."/>
            <person name="Colleoni C."/>
            <person name="Czjzek M."/>
            <person name="Da Silva C."/>
            <person name="Delage L."/>
            <person name="Denoeud F."/>
            <person name="Deschamps P."/>
            <person name="Dittami S.M."/>
            <person name="Gabaldon T."/>
            <person name="Gachon C.M."/>
            <person name="Groisillier A."/>
            <person name="Herve C."/>
            <person name="Jabbari K."/>
            <person name="Katinka M."/>
            <person name="Kloareg B."/>
            <person name="Kowalczyk N."/>
            <person name="Labadie K."/>
            <person name="Leblanc C."/>
            <person name="Lopez P.J."/>
            <person name="McLachlan D.H."/>
            <person name="Meslet-Cladiere L."/>
            <person name="Moustafa A."/>
            <person name="Nehr Z."/>
            <person name="Nyvall Collen P."/>
            <person name="Panaud O."/>
            <person name="Partensky F."/>
            <person name="Poulain J."/>
            <person name="Rensing S.A."/>
            <person name="Rousvoal S."/>
            <person name="Samson G."/>
            <person name="Symeonidi A."/>
            <person name="Weissenbach J."/>
            <person name="Zambounis A."/>
            <person name="Wincker P."/>
            <person name="Boyen C."/>
        </authorList>
    </citation>
    <scope>NUCLEOTIDE SEQUENCE [LARGE SCALE GENOMIC DNA]</scope>
    <source>
        <strain evidence="2">cv. Stackhouse</strain>
    </source>
</reference>
<dbReference type="EMBL" id="HG001793">
    <property type="protein sequence ID" value="CDF36622.1"/>
    <property type="molecule type" value="Genomic_DNA"/>
</dbReference>
<dbReference type="Gramene" id="CDF36622">
    <property type="protein sequence ID" value="CDF36622"/>
    <property type="gene ID" value="CHC_T00005021001"/>
</dbReference>
<gene>
    <name evidence="1" type="ORF">CHC_T00005021001</name>
</gene>
<dbReference type="Proteomes" id="UP000012073">
    <property type="component" value="Unassembled WGS sequence"/>
</dbReference>
<evidence type="ECO:0000313" key="1">
    <source>
        <dbReference type="EMBL" id="CDF36622.1"/>
    </source>
</evidence>
<protein>
    <submittedName>
        <fullName evidence="1">Uncharacterized protein</fullName>
    </submittedName>
</protein>
<dbReference type="GeneID" id="17324157"/>
<proteinExistence type="predicted"/>
<evidence type="ECO:0000313" key="2">
    <source>
        <dbReference type="Proteomes" id="UP000012073"/>
    </source>
</evidence>
<keyword evidence="2" id="KW-1185">Reference proteome</keyword>